<comment type="caution">
    <text evidence="2">The sequence shown here is derived from an EMBL/GenBank/DDBJ whole genome shotgun (WGS) entry which is preliminary data.</text>
</comment>
<sequence>MSEHISGPRASKLEAEQVSVDMSAQVIVVGAGPAGSATAAFLARYGIDVLLVEKSKFPRDKICGDGLTPRAVRMLNRLGVDTSEEAGWTHNVGLRVYGGRPEPFDMPWPELSSFPNYGMVCRREVFDDMLAGLAVSYGARLMTESRVDGPIYDKDGRVVGVKANGHELRAPIVVGADGISAKLATRMGIKRNPKRPMGVAVRAYYKSPLAESDWMISHLELWDGKPGNSNLLPGYGWIFPAGDGVCNVGLGMLNSSPAFGNTNYKELMGKWLASTDPEWGFTEDNQLCEIKGAGLPMAFNRKPHYRDGVLLVGDAGGMVSPFNGEGIDYAMEAAEIAAGCIVEAFGRGAGTDSAELALRRYPQLMADHVGGHFRLGTIFARLIGEPKIMHLCVKYGLPRPALMKLVHKMLANLTVDRGGNWADKLLTFLDKAVPSA</sequence>
<reference evidence="2 3" key="1">
    <citation type="submission" date="2013-04" db="EMBL/GenBank/DDBJ databases">
        <title>The Genome Sequence of Propionimicrobium lymphophilum ACS-093-V-SCH5.</title>
        <authorList>
            <consortium name="The Broad Institute Genomics Platform"/>
            <person name="Earl A."/>
            <person name="Ward D."/>
            <person name="Feldgarden M."/>
            <person name="Gevers D."/>
            <person name="Saerens B."/>
            <person name="Vaneechoutte M."/>
            <person name="Walker B."/>
            <person name="Young S."/>
            <person name="Zeng Q."/>
            <person name="Gargeya S."/>
            <person name="Fitzgerald M."/>
            <person name="Haas B."/>
            <person name="Abouelleil A."/>
            <person name="Allen A.W."/>
            <person name="Alvarado L."/>
            <person name="Arachchi H.M."/>
            <person name="Berlin A.M."/>
            <person name="Chapman S.B."/>
            <person name="Gainer-Dewar J."/>
            <person name="Goldberg J."/>
            <person name="Griggs A."/>
            <person name="Gujja S."/>
            <person name="Hansen M."/>
            <person name="Howarth C."/>
            <person name="Imamovic A."/>
            <person name="Ireland A."/>
            <person name="Larimer J."/>
            <person name="McCowan C."/>
            <person name="Murphy C."/>
            <person name="Pearson M."/>
            <person name="Poon T.W."/>
            <person name="Priest M."/>
            <person name="Roberts A."/>
            <person name="Saif S."/>
            <person name="Shea T."/>
            <person name="Sisk P."/>
            <person name="Sykes S."/>
            <person name="Wortman J."/>
            <person name="Nusbaum C."/>
            <person name="Birren B."/>
        </authorList>
    </citation>
    <scope>NUCLEOTIDE SEQUENCE [LARGE SCALE GENOMIC DNA]</scope>
    <source>
        <strain evidence="2 3">ACS-093-V-SCH5</strain>
    </source>
</reference>
<keyword evidence="3" id="KW-1185">Reference proteome</keyword>
<dbReference type="PATRIC" id="fig|883161.3.peg.1999"/>
<dbReference type="PANTHER" id="PTHR42685:SF22">
    <property type="entry name" value="CONDITIONED MEDIUM FACTOR RECEPTOR 1"/>
    <property type="match status" value="1"/>
</dbReference>
<name>S2WXD7_9ACTN</name>
<dbReference type="GO" id="GO:0071949">
    <property type="term" value="F:FAD binding"/>
    <property type="evidence" value="ECO:0007669"/>
    <property type="project" value="InterPro"/>
</dbReference>
<dbReference type="Gene3D" id="3.50.50.60">
    <property type="entry name" value="FAD/NAD(P)-binding domain"/>
    <property type="match status" value="1"/>
</dbReference>
<dbReference type="PRINTS" id="PR00420">
    <property type="entry name" value="RNGMNOXGNASE"/>
</dbReference>
<dbReference type="STRING" id="883161.HMPREF9306_02010"/>
<dbReference type="SUPFAM" id="SSF51905">
    <property type="entry name" value="FAD/NAD(P)-binding domain"/>
    <property type="match status" value="1"/>
</dbReference>
<gene>
    <name evidence="2" type="ORF">HMPREF9306_02010</name>
</gene>
<dbReference type="Pfam" id="PF01494">
    <property type="entry name" value="FAD_binding_3"/>
    <property type="match status" value="1"/>
</dbReference>
<evidence type="ECO:0000313" key="2">
    <source>
        <dbReference type="EMBL" id="EPD32439.1"/>
    </source>
</evidence>
<dbReference type="EMBL" id="AGZR01000009">
    <property type="protein sequence ID" value="EPD32439.1"/>
    <property type="molecule type" value="Genomic_DNA"/>
</dbReference>
<accession>S2WXD7</accession>
<proteinExistence type="predicted"/>
<dbReference type="InterPro" id="IPR036188">
    <property type="entry name" value="FAD/NAD-bd_sf"/>
</dbReference>
<dbReference type="PANTHER" id="PTHR42685">
    <property type="entry name" value="GERANYLGERANYL DIPHOSPHATE REDUCTASE"/>
    <property type="match status" value="1"/>
</dbReference>
<dbReference type="Proteomes" id="UP000014417">
    <property type="component" value="Unassembled WGS sequence"/>
</dbReference>
<dbReference type="InterPro" id="IPR050407">
    <property type="entry name" value="Geranylgeranyl_reductase"/>
</dbReference>
<dbReference type="GO" id="GO:0016628">
    <property type="term" value="F:oxidoreductase activity, acting on the CH-CH group of donors, NAD or NADP as acceptor"/>
    <property type="evidence" value="ECO:0007669"/>
    <property type="project" value="InterPro"/>
</dbReference>
<feature type="domain" description="FAD-binding" evidence="1">
    <location>
        <begin position="24"/>
        <end position="334"/>
    </location>
</feature>
<dbReference type="AlphaFoldDB" id="S2WXD7"/>
<evidence type="ECO:0000259" key="1">
    <source>
        <dbReference type="Pfam" id="PF01494"/>
    </source>
</evidence>
<organism evidence="2 3">
    <name type="scientific">Propionimicrobium lymphophilum ACS-093-V-SCH5</name>
    <dbReference type="NCBI Taxonomy" id="883161"/>
    <lineage>
        <taxon>Bacteria</taxon>
        <taxon>Bacillati</taxon>
        <taxon>Actinomycetota</taxon>
        <taxon>Actinomycetes</taxon>
        <taxon>Propionibacteriales</taxon>
        <taxon>Propionibacteriaceae</taxon>
        <taxon>Propionimicrobium</taxon>
    </lineage>
</organism>
<dbReference type="RefSeq" id="WP_016456814.1">
    <property type="nucleotide sequence ID" value="NZ_KE150269.1"/>
</dbReference>
<protein>
    <submittedName>
        <fullName evidence="2">Geranylgeranyl reductase</fullName>
    </submittedName>
</protein>
<dbReference type="InterPro" id="IPR011777">
    <property type="entry name" value="Geranylgeranyl_Rdtase_fam"/>
</dbReference>
<evidence type="ECO:0000313" key="3">
    <source>
        <dbReference type="Proteomes" id="UP000014417"/>
    </source>
</evidence>
<dbReference type="HOGENOM" id="CLU_024648_5_2_11"/>
<dbReference type="NCBIfam" id="TIGR02032">
    <property type="entry name" value="GG-red-SF"/>
    <property type="match status" value="1"/>
</dbReference>
<dbReference type="InterPro" id="IPR002938">
    <property type="entry name" value="FAD-bd"/>
</dbReference>